<keyword evidence="3" id="KW-1185">Reference proteome</keyword>
<evidence type="ECO:0000313" key="3">
    <source>
        <dbReference type="Proteomes" id="UP000250043"/>
    </source>
</evidence>
<feature type="compositionally biased region" description="Basic and acidic residues" evidence="1">
    <location>
        <begin position="195"/>
        <end position="259"/>
    </location>
</feature>
<organism evidence="2 3">
    <name type="scientific">Obba rivulosa</name>
    <dbReference type="NCBI Taxonomy" id="1052685"/>
    <lineage>
        <taxon>Eukaryota</taxon>
        <taxon>Fungi</taxon>
        <taxon>Dikarya</taxon>
        <taxon>Basidiomycota</taxon>
        <taxon>Agaricomycotina</taxon>
        <taxon>Agaricomycetes</taxon>
        <taxon>Polyporales</taxon>
        <taxon>Gelatoporiaceae</taxon>
        <taxon>Obba</taxon>
    </lineage>
</organism>
<reference evidence="2 3" key="1">
    <citation type="submission" date="2016-07" db="EMBL/GenBank/DDBJ databases">
        <title>Draft genome of the white-rot fungus Obba rivulosa 3A-2.</title>
        <authorList>
            <consortium name="DOE Joint Genome Institute"/>
            <person name="Miettinen O."/>
            <person name="Riley R."/>
            <person name="Acob R."/>
            <person name="Barry K."/>
            <person name="Cullen D."/>
            <person name="De Vries R."/>
            <person name="Hainaut M."/>
            <person name="Hatakka A."/>
            <person name="Henrissat B."/>
            <person name="Hilden K."/>
            <person name="Kuo R."/>
            <person name="Labutti K."/>
            <person name="Lipzen A."/>
            <person name="Makela M.R."/>
            <person name="Sandor L."/>
            <person name="Spatafora J.W."/>
            <person name="Grigoriev I.V."/>
            <person name="Hibbett D.S."/>
        </authorList>
    </citation>
    <scope>NUCLEOTIDE SEQUENCE [LARGE SCALE GENOMIC DNA]</scope>
    <source>
        <strain evidence="2 3">3A-2</strain>
    </source>
</reference>
<feature type="compositionally biased region" description="Low complexity" evidence="1">
    <location>
        <begin position="377"/>
        <end position="388"/>
    </location>
</feature>
<dbReference type="Proteomes" id="UP000250043">
    <property type="component" value="Unassembled WGS sequence"/>
</dbReference>
<feature type="compositionally biased region" description="Polar residues" evidence="1">
    <location>
        <begin position="274"/>
        <end position="300"/>
    </location>
</feature>
<dbReference type="EMBL" id="KV722339">
    <property type="protein sequence ID" value="OCH95001.1"/>
    <property type="molecule type" value="Genomic_DNA"/>
</dbReference>
<feature type="compositionally biased region" description="Basic and acidic residues" evidence="1">
    <location>
        <begin position="389"/>
        <end position="405"/>
    </location>
</feature>
<feature type="compositionally biased region" description="Polar residues" evidence="1">
    <location>
        <begin position="307"/>
        <end position="319"/>
    </location>
</feature>
<feature type="compositionally biased region" description="Polar residues" evidence="1">
    <location>
        <begin position="158"/>
        <end position="170"/>
    </location>
</feature>
<evidence type="ECO:0000313" key="2">
    <source>
        <dbReference type="EMBL" id="OCH95001.1"/>
    </source>
</evidence>
<feature type="region of interest" description="Disordered" evidence="1">
    <location>
        <begin position="1"/>
        <end position="447"/>
    </location>
</feature>
<accession>A0A8E2J5G2</accession>
<proteinExistence type="predicted"/>
<gene>
    <name evidence="2" type="ORF">OBBRIDRAFT_23929</name>
</gene>
<evidence type="ECO:0000256" key="1">
    <source>
        <dbReference type="SAM" id="MobiDB-lite"/>
    </source>
</evidence>
<feature type="compositionally biased region" description="Basic and acidic residues" evidence="1">
    <location>
        <begin position="424"/>
        <end position="434"/>
    </location>
</feature>
<feature type="compositionally biased region" description="Basic and acidic residues" evidence="1">
    <location>
        <begin position="177"/>
        <end position="187"/>
    </location>
</feature>
<feature type="compositionally biased region" description="Low complexity" evidence="1">
    <location>
        <begin position="414"/>
        <end position="423"/>
    </location>
</feature>
<sequence>MADRQRTAGGPSATEEYKAWAHNESDSDQPRQTMGAALRHGVEPSSGGEGHKKRKSSRRVDPSNATNFAVPGPSHHSHSVKDRSRTTQSLASYPGAPQTHIHAVTTTPVATSSSRTRPPDMLYGSTDLRTSSRKQAEVASSYERLPTAEEARYMRATGQPSAYVTTTSVQIVPPSSHADHSSSRATRDPSSASRQHRERDKEREKERHGGHRDKERDRDRVRKGSEYARAVEEVLERERRHREKERPGKDRHRSKDWDKPSATGGWTGIPRDTPQVSNAVPAQRPQFTDYNKPPASSSNWHDPPVQQPVSTSIQQTGPSTLLAGNASSANVTRPTAPIRSQKDEPIAPRSAPPLTSERERATSSRHHRSHRDKLLAQQSGQDSGMSSSEQEHSGRERPRTSERRQGMRTHLADSNNPSGPSGSENERQSVKERLLSPSLVQHRMKLL</sequence>
<dbReference type="AlphaFoldDB" id="A0A8E2J5G2"/>
<name>A0A8E2J5G2_9APHY</name>
<protein>
    <submittedName>
        <fullName evidence="2">Uncharacterized protein</fullName>
    </submittedName>
</protein>
<feature type="compositionally biased region" description="Basic and acidic residues" evidence="1">
    <location>
        <begin position="15"/>
        <end position="29"/>
    </location>
</feature>
<feature type="compositionally biased region" description="Low complexity" evidence="1">
    <location>
        <begin position="103"/>
        <end position="116"/>
    </location>
</feature>